<dbReference type="CDD" id="cd06257">
    <property type="entry name" value="DnaJ"/>
    <property type="match status" value="1"/>
</dbReference>
<dbReference type="Proteomes" id="UP000253472">
    <property type="component" value="Unassembled WGS sequence"/>
</dbReference>
<organism evidence="11 12">
    <name type="scientific">Candida viswanathii</name>
    <dbReference type="NCBI Taxonomy" id="5486"/>
    <lineage>
        <taxon>Eukaryota</taxon>
        <taxon>Fungi</taxon>
        <taxon>Dikarya</taxon>
        <taxon>Ascomycota</taxon>
        <taxon>Saccharomycotina</taxon>
        <taxon>Pichiomycetes</taxon>
        <taxon>Debaryomycetaceae</taxon>
        <taxon>Candida/Lodderomyces clade</taxon>
        <taxon>Candida</taxon>
    </lineage>
</organism>
<dbReference type="SUPFAM" id="SSF46565">
    <property type="entry name" value="Chaperone J-domain"/>
    <property type="match status" value="1"/>
</dbReference>
<dbReference type="InterPro" id="IPR001623">
    <property type="entry name" value="DnaJ_domain"/>
</dbReference>
<dbReference type="Pfam" id="PF00684">
    <property type="entry name" value="DnaJ_CXXCXGXG"/>
    <property type="match status" value="1"/>
</dbReference>
<gene>
    <name evidence="11" type="primary">SCJ1</name>
    <name evidence="11" type="ORF">Cantr_06827</name>
</gene>
<evidence type="ECO:0000313" key="12">
    <source>
        <dbReference type="Proteomes" id="UP000253472"/>
    </source>
</evidence>
<dbReference type="AlphaFoldDB" id="A0A367XVS8"/>
<dbReference type="PRINTS" id="PR00625">
    <property type="entry name" value="JDOMAIN"/>
</dbReference>
<dbReference type="EMBL" id="QLNQ01000028">
    <property type="protein sequence ID" value="RCK57726.1"/>
    <property type="molecule type" value="Genomic_DNA"/>
</dbReference>
<dbReference type="InterPro" id="IPR002939">
    <property type="entry name" value="DnaJ_C"/>
</dbReference>
<reference evidence="11 12" key="1">
    <citation type="submission" date="2018-06" db="EMBL/GenBank/DDBJ databases">
        <title>Whole genome sequencing of Candida tropicalis (genome annotated by CSBL at Korea University).</title>
        <authorList>
            <person name="Ahn J."/>
        </authorList>
    </citation>
    <scope>NUCLEOTIDE SEQUENCE [LARGE SCALE GENOMIC DNA]</scope>
    <source>
        <strain evidence="11 12">ATCC 20962</strain>
    </source>
</reference>
<evidence type="ECO:0000259" key="10">
    <source>
        <dbReference type="PROSITE" id="PS51188"/>
    </source>
</evidence>
<keyword evidence="12" id="KW-1185">Reference proteome</keyword>
<evidence type="ECO:0000256" key="5">
    <source>
        <dbReference type="ARBA" id="ARBA00023186"/>
    </source>
</evidence>
<name>A0A367XVS8_9ASCO</name>
<dbReference type="Pfam" id="PF00226">
    <property type="entry name" value="DnaJ"/>
    <property type="match status" value="1"/>
</dbReference>
<keyword evidence="2" id="KW-0677">Repeat</keyword>
<dbReference type="SUPFAM" id="SSF57938">
    <property type="entry name" value="DnaJ/Hsp40 cysteine-rich domain"/>
    <property type="match status" value="1"/>
</dbReference>
<comment type="caution">
    <text evidence="11">The sequence shown here is derived from an EMBL/GenBank/DDBJ whole genome shotgun (WGS) entry which is preliminary data.</text>
</comment>
<accession>A0A367XVS8</accession>
<evidence type="ECO:0000256" key="4">
    <source>
        <dbReference type="ARBA" id="ARBA00022833"/>
    </source>
</evidence>
<evidence type="ECO:0000256" key="3">
    <source>
        <dbReference type="ARBA" id="ARBA00022771"/>
    </source>
</evidence>
<dbReference type="Pfam" id="PF01556">
    <property type="entry name" value="DnaJ_C"/>
    <property type="match status" value="1"/>
</dbReference>
<keyword evidence="5" id="KW-0143">Chaperone</keyword>
<feature type="domain" description="J" evidence="9">
    <location>
        <begin position="23"/>
        <end position="88"/>
    </location>
</feature>
<dbReference type="GO" id="GO:0006457">
    <property type="term" value="P:protein folding"/>
    <property type="evidence" value="ECO:0007669"/>
    <property type="project" value="InterPro"/>
</dbReference>
<keyword evidence="8" id="KW-0732">Signal</keyword>
<keyword evidence="4 6" id="KW-0862">Zinc</keyword>
<proteinExistence type="predicted"/>
<evidence type="ECO:0000256" key="1">
    <source>
        <dbReference type="ARBA" id="ARBA00022723"/>
    </source>
</evidence>
<dbReference type="GO" id="GO:0051082">
    <property type="term" value="F:unfolded protein binding"/>
    <property type="evidence" value="ECO:0007669"/>
    <property type="project" value="InterPro"/>
</dbReference>
<feature type="signal peptide" evidence="8">
    <location>
        <begin position="1"/>
        <end position="20"/>
    </location>
</feature>
<dbReference type="Gene3D" id="2.10.230.10">
    <property type="entry name" value="Heat shock protein DnaJ, cysteine-rich domain"/>
    <property type="match status" value="1"/>
</dbReference>
<dbReference type="SUPFAM" id="SSF49493">
    <property type="entry name" value="HSP40/DnaJ peptide-binding domain"/>
    <property type="match status" value="2"/>
</dbReference>
<feature type="domain" description="CR-type" evidence="10">
    <location>
        <begin position="145"/>
        <end position="227"/>
    </location>
</feature>
<keyword evidence="1 6" id="KW-0479">Metal-binding</keyword>
<feature type="region of interest" description="Disordered" evidence="7">
    <location>
        <begin position="112"/>
        <end position="131"/>
    </location>
</feature>
<protein>
    <submittedName>
        <fullName evidence="11">DnaJ-related protein SCJ1</fullName>
    </submittedName>
</protein>
<feature type="zinc finger region" description="CR-type" evidence="6">
    <location>
        <begin position="145"/>
        <end position="227"/>
    </location>
</feature>
<dbReference type="SMART" id="SM00271">
    <property type="entry name" value="DnaJ"/>
    <property type="match status" value="1"/>
</dbReference>
<dbReference type="PROSITE" id="PS51188">
    <property type="entry name" value="ZF_CR"/>
    <property type="match status" value="1"/>
</dbReference>
<dbReference type="OrthoDB" id="550424at2759"/>
<evidence type="ECO:0000256" key="2">
    <source>
        <dbReference type="ARBA" id="ARBA00022737"/>
    </source>
</evidence>
<dbReference type="InterPro" id="IPR001305">
    <property type="entry name" value="HSP_DnaJ_Cys-rich_dom"/>
</dbReference>
<dbReference type="FunFam" id="2.10.230.10:FF:000002">
    <property type="entry name" value="Molecular chaperone DnaJ"/>
    <property type="match status" value="1"/>
</dbReference>
<evidence type="ECO:0000256" key="6">
    <source>
        <dbReference type="PROSITE-ProRule" id="PRU00546"/>
    </source>
</evidence>
<evidence type="ECO:0000256" key="8">
    <source>
        <dbReference type="SAM" id="SignalP"/>
    </source>
</evidence>
<dbReference type="Gene3D" id="2.60.260.20">
    <property type="entry name" value="Urease metallochaperone UreE, N-terminal domain"/>
    <property type="match status" value="2"/>
</dbReference>
<dbReference type="PROSITE" id="PS50076">
    <property type="entry name" value="DNAJ_2"/>
    <property type="match status" value="1"/>
</dbReference>
<dbReference type="InterPro" id="IPR044713">
    <property type="entry name" value="DNJA1/2-like"/>
</dbReference>
<dbReference type="STRING" id="5486.A0A367XVS8"/>
<keyword evidence="3 6" id="KW-0863">Zinc-finger</keyword>
<dbReference type="GO" id="GO:0008270">
    <property type="term" value="F:zinc ion binding"/>
    <property type="evidence" value="ECO:0007669"/>
    <property type="project" value="UniProtKB-KW"/>
</dbReference>
<evidence type="ECO:0000256" key="7">
    <source>
        <dbReference type="SAM" id="MobiDB-lite"/>
    </source>
</evidence>
<dbReference type="InterPro" id="IPR008971">
    <property type="entry name" value="HSP40/DnaJ_pept-bd"/>
</dbReference>
<sequence length="376" mass="42291">MQLTFILGLTLLYLTSFTLSEKDFYKVLGIEKSASDKEIKSAFRQLTLKYHPDKNPGDEAAHDKFLEIGEAYEILSDPEKRRNYDQFGDPNGQPQQHHFDFGDMFGNFFGGHHGGAHGQQQRQGKRKGDSSQLSLHIPLVDFYNGKIIEFDVEMQNECTACDGTGSKDKERKTCDKCHGTGQITVLHQLAPGMVQQIRMQCDACGGHGKVVSNPCGQCHGQGIMRGPRHYEIYVKPGQARDSPHVLEGEGDRNPNWIPGDLIVILNEQLEKSWGYRRIGDNLYRTEVLTLNESLHGGWLRKIQYFDTEEPELVLQRESGVPIMDGEVEIVRGKGMPIVAEHDEEERYGDLFVEYKVIIPGGVGGSQKKKGAEKDEL</sequence>
<dbReference type="PANTHER" id="PTHR43888">
    <property type="entry name" value="DNAJ-LIKE-2, ISOFORM A-RELATED"/>
    <property type="match status" value="1"/>
</dbReference>
<dbReference type="GO" id="GO:0030544">
    <property type="term" value="F:Hsp70 protein binding"/>
    <property type="evidence" value="ECO:0007669"/>
    <property type="project" value="InterPro"/>
</dbReference>
<feature type="chain" id="PRO_5016712936" evidence="8">
    <location>
        <begin position="21"/>
        <end position="376"/>
    </location>
</feature>
<dbReference type="InterPro" id="IPR036410">
    <property type="entry name" value="HSP_DnaJ_Cys-rich_dom_sf"/>
</dbReference>
<evidence type="ECO:0000313" key="11">
    <source>
        <dbReference type="EMBL" id="RCK57726.1"/>
    </source>
</evidence>
<dbReference type="CDD" id="cd10719">
    <property type="entry name" value="DnaJ_zf"/>
    <property type="match status" value="1"/>
</dbReference>
<dbReference type="Gene3D" id="1.10.287.110">
    <property type="entry name" value="DnaJ domain"/>
    <property type="match status" value="1"/>
</dbReference>
<evidence type="ECO:0000259" key="9">
    <source>
        <dbReference type="PROSITE" id="PS50076"/>
    </source>
</evidence>
<dbReference type="InterPro" id="IPR036869">
    <property type="entry name" value="J_dom_sf"/>
</dbReference>